<protein>
    <submittedName>
        <fullName evidence="1">Uncharacterized protein</fullName>
    </submittedName>
</protein>
<accession>A0ABV9H927</accession>
<reference evidence="2" key="1">
    <citation type="journal article" date="2019" name="Int. J. Syst. Evol. Microbiol.">
        <title>The Global Catalogue of Microorganisms (GCM) 10K type strain sequencing project: providing services to taxonomists for standard genome sequencing and annotation.</title>
        <authorList>
            <consortium name="The Broad Institute Genomics Platform"/>
            <consortium name="The Broad Institute Genome Sequencing Center for Infectious Disease"/>
            <person name="Wu L."/>
            <person name="Ma J."/>
        </authorList>
    </citation>
    <scope>NUCLEOTIDE SEQUENCE [LARGE SCALE GENOMIC DNA]</scope>
    <source>
        <strain evidence="2">CGMCC 1.15731</strain>
    </source>
</reference>
<gene>
    <name evidence="1" type="ORF">ACFO1V_09455</name>
</gene>
<keyword evidence="2" id="KW-1185">Reference proteome</keyword>
<proteinExistence type="predicted"/>
<comment type="caution">
    <text evidence="1">The sequence shown here is derived from an EMBL/GenBank/DDBJ whole genome shotgun (WGS) entry which is preliminary data.</text>
</comment>
<organism evidence="1 2">
    <name type="scientific">Daeguia caeni</name>
    <dbReference type="NCBI Taxonomy" id="439612"/>
    <lineage>
        <taxon>Bacteria</taxon>
        <taxon>Pseudomonadati</taxon>
        <taxon>Pseudomonadota</taxon>
        <taxon>Alphaproteobacteria</taxon>
        <taxon>Hyphomicrobiales</taxon>
        <taxon>Brucellaceae</taxon>
        <taxon>Daeguia</taxon>
    </lineage>
</organism>
<evidence type="ECO:0000313" key="1">
    <source>
        <dbReference type="EMBL" id="MFC4625445.1"/>
    </source>
</evidence>
<sequence>MPAFQSARPSNVPEDYIITPFGYFSPSCVQEVKEDEIVNAGLKVEKANGEMRQIEKCQYSSFSNSGIEKKVNGAETKANFDDGWQMYASSMLNDDVMIMILSWNVPSPPKVDNGHTLYFFTGAQNVGDKQLYNVLGWNQLNIHGWSVSSWVCCDSGVIYYSSPVSISAGDLIIGVIVLGKDRFVNNGEPQYIVSMMSFDHGRPQLLTQIITRNFKEPVYFIVGGAMEMYNVNSCDNFPKDGFIEFYNMFVMDENYQAPKGPFSPNYAYNICNYKIDIDEYNKLYRIKLNF</sequence>
<name>A0ABV9H927_9HYPH</name>
<dbReference type="Proteomes" id="UP001596042">
    <property type="component" value="Unassembled WGS sequence"/>
</dbReference>
<dbReference type="RefSeq" id="WP_374834779.1">
    <property type="nucleotide sequence ID" value="NZ_JBHEEZ010000098.1"/>
</dbReference>
<evidence type="ECO:0000313" key="2">
    <source>
        <dbReference type="Proteomes" id="UP001596042"/>
    </source>
</evidence>
<dbReference type="EMBL" id="JBHSEL010000072">
    <property type="protein sequence ID" value="MFC4625445.1"/>
    <property type="molecule type" value="Genomic_DNA"/>
</dbReference>